<dbReference type="Pfam" id="PF00069">
    <property type="entry name" value="Pkinase"/>
    <property type="match status" value="1"/>
</dbReference>
<dbReference type="SUPFAM" id="SSF56112">
    <property type="entry name" value="Protein kinase-like (PK-like)"/>
    <property type="match status" value="1"/>
</dbReference>
<keyword evidence="3" id="KW-1185">Reference proteome</keyword>
<dbReference type="GO" id="GO:0004674">
    <property type="term" value="F:protein serine/threonine kinase activity"/>
    <property type="evidence" value="ECO:0007669"/>
    <property type="project" value="TreeGrafter"/>
</dbReference>
<dbReference type="PANTHER" id="PTHR24361">
    <property type="entry name" value="MITOGEN-ACTIVATED KINASE KINASE KINASE"/>
    <property type="match status" value="1"/>
</dbReference>
<evidence type="ECO:0000259" key="1">
    <source>
        <dbReference type="PROSITE" id="PS50011"/>
    </source>
</evidence>
<dbReference type="InterPro" id="IPR000719">
    <property type="entry name" value="Prot_kinase_dom"/>
</dbReference>
<dbReference type="GO" id="GO:0005737">
    <property type="term" value="C:cytoplasm"/>
    <property type="evidence" value="ECO:0007669"/>
    <property type="project" value="TreeGrafter"/>
</dbReference>
<dbReference type="Gene3D" id="1.10.510.10">
    <property type="entry name" value="Transferase(Phosphotransferase) domain 1"/>
    <property type="match status" value="1"/>
</dbReference>
<comment type="caution">
    <text evidence="2">The sequence shown here is derived from an EMBL/GenBank/DDBJ whole genome shotgun (WGS) entry which is preliminary data.</text>
</comment>
<gene>
    <name evidence="2" type="ORF">J437_LFUL012211</name>
</gene>
<dbReference type="InterPro" id="IPR011009">
    <property type="entry name" value="Kinase-like_dom_sf"/>
</dbReference>
<dbReference type="Proteomes" id="UP000792457">
    <property type="component" value="Unassembled WGS sequence"/>
</dbReference>
<dbReference type="AlphaFoldDB" id="A0A8K0KMN7"/>
<feature type="non-terminal residue" evidence="2">
    <location>
        <position position="1"/>
    </location>
</feature>
<organism evidence="2 3">
    <name type="scientific">Ladona fulva</name>
    <name type="common">Scarce chaser dragonfly</name>
    <name type="synonym">Libellula fulva</name>
    <dbReference type="NCBI Taxonomy" id="123851"/>
    <lineage>
        <taxon>Eukaryota</taxon>
        <taxon>Metazoa</taxon>
        <taxon>Ecdysozoa</taxon>
        <taxon>Arthropoda</taxon>
        <taxon>Hexapoda</taxon>
        <taxon>Insecta</taxon>
        <taxon>Pterygota</taxon>
        <taxon>Palaeoptera</taxon>
        <taxon>Odonata</taxon>
        <taxon>Epiprocta</taxon>
        <taxon>Anisoptera</taxon>
        <taxon>Libelluloidea</taxon>
        <taxon>Libellulidae</taxon>
        <taxon>Ladona</taxon>
    </lineage>
</organism>
<feature type="domain" description="Protein kinase" evidence="1">
    <location>
        <begin position="1"/>
        <end position="247"/>
    </location>
</feature>
<dbReference type="InterPro" id="IPR053235">
    <property type="entry name" value="Ser_Thr_kinase"/>
</dbReference>
<accession>A0A8K0KMN7</accession>
<reference evidence="2" key="1">
    <citation type="submission" date="2013-04" db="EMBL/GenBank/DDBJ databases">
        <authorList>
            <person name="Qu J."/>
            <person name="Murali S.C."/>
            <person name="Bandaranaike D."/>
            <person name="Bellair M."/>
            <person name="Blankenburg K."/>
            <person name="Chao H."/>
            <person name="Dinh H."/>
            <person name="Doddapaneni H."/>
            <person name="Downs B."/>
            <person name="Dugan-Rocha S."/>
            <person name="Elkadiri S."/>
            <person name="Gnanaolivu R.D."/>
            <person name="Hernandez B."/>
            <person name="Javaid M."/>
            <person name="Jayaseelan J.C."/>
            <person name="Lee S."/>
            <person name="Li M."/>
            <person name="Ming W."/>
            <person name="Munidasa M."/>
            <person name="Muniz J."/>
            <person name="Nguyen L."/>
            <person name="Ongeri F."/>
            <person name="Osuji N."/>
            <person name="Pu L.-L."/>
            <person name="Puazo M."/>
            <person name="Qu C."/>
            <person name="Quiroz J."/>
            <person name="Raj R."/>
            <person name="Weissenberger G."/>
            <person name="Xin Y."/>
            <person name="Zou X."/>
            <person name="Han Y."/>
            <person name="Richards S."/>
            <person name="Worley K."/>
            <person name="Muzny D."/>
            <person name="Gibbs R."/>
        </authorList>
    </citation>
    <scope>NUCLEOTIDE SEQUENCE</scope>
    <source>
        <strain evidence="2">Sampled in the wild</strain>
    </source>
</reference>
<proteinExistence type="predicted"/>
<dbReference type="PROSITE" id="PS50011">
    <property type="entry name" value="PROTEIN_KINASE_DOM"/>
    <property type="match status" value="1"/>
</dbReference>
<dbReference type="EMBL" id="KZ309282">
    <property type="protein sequence ID" value="KAG8238104.1"/>
    <property type="molecule type" value="Genomic_DNA"/>
</dbReference>
<evidence type="ECO:0000313" key="2">
    <source>
        <dbReference type="EMBL" id="KAG8238104.1"/>
    </source>
</evidence>
<dbReference type="OrthoDB" id="6778822at2759"/>
<evidence type="ECO:0000313" key="3">
    <source>
        <dbReference type="Proteomes" id="UP000792457"/>
    </source>
</evidence>
<sequence length="247" mass="27991">MEKGKSKEESHNQKGSIVYPALDIITGEFIAVVEWTVKCQNTLKEGSNNFPASVRKNEDISCIEPANYRKQIASIEQEFTFLQKLHHPNLVHYLNMKYTEERDCIIINILQEFINGTNLAIYLTENLSVDTDVLRHCAIGILNALDYLHQNNVVHKDLRDTSVFIDQSGIVRLGDYSLDKRLSVICQSSAKEKPENIFPPSIGRGGKKNDIHRFGILLLSLIKGCIVTDSEPEISNSVRADLRDFLF</sequence>
<reference evidence="2" key="2">
    <citation type="submission" date="2017-10" db="EMBL/GenBank/DDBJ databases">
        <title>Ladona fulva Genome sequencing and assembly.</title>
        <authorList>
            <person name="Murali S."/>
            <person name="Richards S."/>
            <person name="Bandaranaike D."/>
            <person name="Bellair M."/>
            <person name="Blankenburg K."/>
            <person name="Chao H."/>
            <person name="Dinh H."/>
            <person name="Doddapaneni H."/>
            <person name="Dugan-Rocha S."/>
            <person name="Elkadiri S."/>
            <person name="Gnanaolivu R."/>
            <person name="Hernandez B."/>
            <person name="Skinner E."/>
            <person name="Javaid M."/>
            <person name="Lee S."/>
            <person name="Li M."/>
            <person name="Ming W."/>
            <person name="Munidasa M."/>
            <person name="Muniz J."/>
            <person name="Nguyen L."/>
            <person name="Hughes D."/>
            <person name="Osuji N."/>
            <person name="Pu L.-L."/>
            <person name="Puazo M."/>
            <person name="Qu C."/>
            <person name="Quiroz J."/>
            <person name="Raj R."/>
            <person name="Weissenberger G."/>
            <person name="Xin Y."/>
            <person name="Zou X."/>
            <person name="Han Y."/>
            <person name="Worley K."/>
            <person name="Muzny D."/>
            <person name="Gibbs R."/>
        </authorList>
    </citation>
    <scope>NUCLEOTIDE SEQUENCE</scope>
    <source>
        <strain evidence="2">Sampled in the wild</strain>
    </source>
</reference>
<dbReference type="SMART" id="SM00220">
    <property type="entry name" value="S_TKc"/>
    <property type="match status" value="1"/>
</dbReference>
<name>A0A8K0KMN7_LADFU</name>
<protein>
    <recommendedName>
        <fullName evidence="1">Protein kinase domain-containing protein</fullName>
    </recommendedName>
</protein>
<dbReference type="PANTHER" id="PTHR24361:SF656">
    <property type="entry name" value="MITOGEN-ACTIVATED PROTEIN KINASE KINASE KINASE 3"/>
    <property type="match status" value="1"/>
</dbReference>
<dbReference type="GO" id="GO:0005524">
    <property type="term" value="F:ATP binding"/>
    <property type="evidence" value="ECO:0007669"/>
    <property type="project" value="InterPro"/>
</dbReference>